<dbReference type="NCBIfam" id="TIGR00507">
    <property type="entry name" value="aroE"/>
    <property type="match status" value="1"/>
</dbReference>
<keyword evidence="5 7" id="KW-0560">Oxidoreductase</keyword>
<dbReference type="Gene3D" id="3.40.50.10860">
    <property type="entry name" value="Leucine Dehydrogenase, chain A, domain 1"/>
    <property type="match status" value="1"/>
</dbReference>
<feature type="binding site" evidence="7">
    <location>
        <position position="218"/>
    </location>
    <ligand>
        <name>shikimate</name>
        <dbReference type="ChEBI" id="CHEBI:36208"/>
    </ligand>
</feature>
<dbReference type="InterPro" id="IPR011342">
    <property type="entry name" value="Shikimate_DH"/>
</dbReference>
<dbReference type="GO" id="GO:0008652">
    <property type="term" value="P:amino acid biosynthetic process"/>
    <property type="evidence" value="ECO:0007669"/>
    <property type="project" value="UniProtKB-KW"/>
</dbReference>
<dbReference type="UniPathway" id="UPA00053">
    <property type="reaction ID" value="UER00087"/>
</dbReference>
<dbReference type="GO" id="GO:0009423">
    <property type="term" value="P:chorismate biosynthetic process"/>
    <property type="evidence" value="ECO:0007669"/>
    <property type="project" value="UniProtKB-UniRule"/>
</dbReference>
<evidence type="ECO:0000256" key="6">
    <source>
        <dbReference type="ARBA" id="ARBA00023141"/>
    </source>
</evidence>
<evidence type="ECO:0000259" key="9">
    <source>
        <dbReference type="Pfam" id="PF18317"/>
    </source>
</evidence>
<keyword evidence="11" id="KW-1185">Reference proteome</keyword>
<dbReference type="SUPFAM" id="SSF53223">
    <property type="entry name" value="Aminoacid dehydrogenase-like, N-terminal domain"/>
    <property type="match status" value="1"/>
</dbReference>
<comment type="function">
    <text evidence="7">Involved in the biosynthesis of the chorismate, which leads to the biosynthesis of aromatic amino acids. Catalyzes the reversible NADPH linked reduction of 3-dehydroshikimate (DHSA) to yield shikimate (SA).</text>
</comment>
<dbReference type="SUPFAM" id="SSF51735">
    <property type="entry name" value="NAD(P)-binding Rossmann-fold domains"/>
    <property type="match status" value="1"/>
</dbReference>
<dbReference type="Proteomes" id="UP000291469">
    <property type="component" value="Chromosome"/>
</dbReference>
<dbReference type="PANTHER" id="PTHR21089:SF1">
    <property type="entry name" value="BIFUNCTIONAL 3-DEHYDROQUINATE DEHYDRATASE_SHIKIMATE DEHYDROGENASE, CHLOROPLASTIC"/>
    <property type="match status" value="1"/>
</dbReference>
<dbReference type="InterPro" id="IPR036291">
    <property type="entry name" value="NAD(P)-bd_dom_sf"/>
</dbReference>
<dbReference type="GO" id="GO:0009073">
    <property type="term" value="P:aromatic amino acid family biosynthetic process"/>
    <property type="evidence" value="ECO:0007669"/>
    <property type="project" value="UniProtKB-KW"/>
</dbReference>
<comment type="subunit">
    <text evidence="7">Homodimer.</text>
</comment>
<dbReference type="OrthoDB" id="9776868at2"/>
<comment type="caution">
    <text evidence="7">Lacks conserved residue(s) required for the propagation of feature annotation.</text>
</comment>
<feature type="binding site" evidence="7">
    <location>
        <position position="66"/>
    </location>
    <ligand>
        <name>shikimate</name>
        <dbReference type="ChEBI" id="CHEBI:36208"/>
    </ligand>
</feature>
<dbReference type="PANTHER" id="PTHR21089">
    <property type="entry name" value="SHIKIMATE DEHYDROGENASE"/>
    <property type="match status" value="1"/>
</dbReference>
<feature type="binding site" evidence="7">
    <location>
        <position position="246"/>
    </location>
    <ligand>
        <name>shikimate</name>
        <dbReference type="ChEBI" id="CHEBI:36208"/>
    </ligand>
</feature>
<dbReference type="GO" id="GO:0050661">
    <property type="term" value="F:NADP binding"/>
    <property type="evidence" value="ECO:0007669"/>
    <property type="project" value="InterPro"/>
</dbReference>
<evidence type="ECO:0000259" key="8">
    <source>
        <dbReference type="Pfam" id="PF08501"/>
    </source>
</evidence>
<dbReference type="Pfam" id="PF18317">
    <property type="entry name" value="SDH_C"/>
    <property type="match status" value="1"/>
</dbReference>
<evidence type="ECO:0000256" key="2">
    <source>
        <dbReference type="ARBA" id="ARBA00012962"/>
    </source>
</evidence>
<feature type="binding site" evidence="7">
    <location>
        <begin position="19"/>
        <end position="21"/>
    </location>
    <ligand>
        <name>shikimate</name>
        <dbReference type="ChEBI" id="CHEBI:36208"/>
    </ligand>
</feature>
<evidence type="ECO:0000256" key="5">
    <source>
        <dbReference type="ARBA" id="ARBA00023002"/>
    </source>
</evidence>
<feature type="binding site" evidence="7">
    <location>
        <position position="216"/>
    </location>
    <ligand>
        <name>NADP(+)</name>
        <dbReference type="ChEBI" id="CHEBI:58349"/>
    </ligand>
</feature>
<name>A0A411YJZ6_9ACTN</name>
<dbReference type="GO" id="GO:0019632">
    <property type="term" value="P:shikimate metabolic process"/>
    <property type="evidence" value="ECO:0007669"/>
    <property type="project" value="InterPro"/>
</dbReference>
<dbReference type="InterPro" id="IPR013708">
    <property type="entry name" value="Shikimate_DH-bd_N"/>
</dbReference>
<feature type="binding site" evidence="7">
    <location>
        <position position="91"/>
    </location>
    <ligand>
        <name>shikimate</name>
        <dbReference type="ChEBI" id="CHEBI:36208"/>
    </ligand>
</feature>
<dbReference type="EMBL" id="CP036402">
    <property type="protein sequence ID" value="QBI21500.1"/>
    <property type="molecule type" value="Genomic_DNA"/>
</dbReference>
<evidence type="ECO:0000313" key="11">
    <source>
        <dbReference type="Proteomes" id="UP000291469"/>
    </source>
</evidence>
<evidence type="ECO:0000256" key="7">
    <source>
        <dbReference type="HAMAP-Rule" id="MF_00222"/>
    </source>
</evidence>
<evidence type="ECO:0000256" key="1">
    <source>
        <dbReference type="ARBA" id="ARBA00004871"/>
    </source>
</evidence>
<keyword evidence="3 7" id="KW-0028">Amino-acid biosynthesis</keyword>
<organism evidence="10 11">
    <name type="scientific">Egibacter rhizosphaerae</name>
    <dbReference type="NCBI Taxonomy" id="1670831"/>
    <lineage>
        <taxon>Bacteria</taxon>
        <taxon>Bacillati</taxon>
        <taxon>Actinomycetota</taxon>
        <taxon>Nitriliruptoria</taxon>
        <taxon>Egibacterales</taxon>
        <taxon>Egibacteraceae</taxon>
        <taxon>Egibacter</taxon>
    </lineage>
</organism>
<accession>A0A411YJZ6</accession>
<dbReference type="AlphaFoldDB" id="A0A411YJZ6"/>
<gene>
    <name evidence="7 10" type="primary">aroE</name>
    <name evidence="10" type="ORF">ER308_19280</name>
</gene>
<dbReference type="EC" id="1.1.1.25" evidence="2 7"/>
<reference evidence="10 11" key="1">
    <citation type="submission" date="2019-01" db="EMBL/GenBank/DDBJ databases">
        <title>Egibacter rhizosphaerae EGI 80759T.</title>
        <authorList>
            <person name="Chen D.-D."/>
            <person name="Tian Y."/>
            <person name="Jiao J.-Y."/>
            <person name="Zhang X.-T."/>
            <person name="Zhang Y.-G."/>
            <person name="Zhang Y."/>
            <person name="Xiao M."/>
            <person name="Shu W.-S."/>
            <person name="Li W.-J."/>
        </authorList>
    </citation>
    <scope>NUCLEOTIDE SEQUENCE [LARGE SCALE GENOMIC DNA]</scope>
    <source>
        <strain evidence="10 11">EGI 80759</strain>
    </source>
</reference>
<dbReference type="Pfam" id="PF08501">
    <property type="entry name" value="Shikimate_dh_N"/>
    <property type="match status" value="1"/>
</dbReference>
<dbReference type="Gene3D" id="3.40.50.720">
    <property type="entry name" value="NAD(P)-binding Rossmann-like Domain"/>
    <property type="match status" value="1"/>
</dbReference>
<dbReference type="InterPro" id="IPR022893">
    <property type="entry name" value="Shikimate_DH_fam"/>
</dbReference>
<feature type="active site" description="Proton acceptor" evidence="7">
    <location>
        <position position="70"/>
    </location>
</feature>
<protein>
    <recommendedName>
        <fullName evidence="2 7">Shikimate dehydrogenase (NADP(+))</fullName>
        <shortName evidence="7">SDH</shortName>
        <ecNumber evidence="2 7">1.1.1.25</ecNumber>
    </recommendedName>
</protein>
<dbReference type="InterPro" id="IPR041121">
    <property type="entry name" value="SDH_C"/>
</dbReference>
<feature type="binding site" evidence="7">
    <location>
        <position position="111"/>
    </location>
    <ligand>
        <name>shikimate</name>
        <dbReference type="ChEBI" id="CHEBI:36208"/>
    </ligand>
</feature>
<feature type="binding site" evidence="7">
    <location>
        <position position="239"/>
    </location>
    <ligand>
        <name>NADP(+)</name>
        <dbReference type="ChEBI" id="CHEBI:58349"/>
    </ligand>
</feature>
<evidence type="ECO:0000313" key="10">
    <source>
        <dbReference type="EMBL" id="QBI21500.1"/>
    </source>
</evidence>
<evidence type="ECO:0000256" key="3">
    <source>
        <dbReference type="ARBA" id="ARBA00022605"/>
    </source>
</evidence>
<comment type="similarity">
    <text evidence="7">Belongs to the shikimate dehydrogenase family.</text>
</comment>
<comment type="catalytic activity">
    <reaction evidence="7">
        <text>shikimate + NADP(+) = 3-dehydroshikimate + NADPH + H(+)</text>
        <dbReference type="Rhea" id="RHEA:17737"/>
        <dbReference type="ChEBI" id="CHEBI:15378"/>
        <dbReference type="ChEBI" id="CHEBI:16630"/>
        <dbReference type="ChEBI" id="CHEBI:36208"/>
        <dbReference type="ChEBI" id="CHEBI:57783"/>
        <dbReference type="ChEBI" id="CHEBI:58349"/>
        <dbReference type="EC" id="1.1.1.25"/>
    </reaction>
</comment>
<dbReference type="InterPro" id="IPR046346">
    <property type="entry name" value="Aminoacid_DH-like_N_sf"/>
</dbReference>
<feature type="binding site" evidence="7">
    <location>
        <position position="82"/>
    </location>
    <ligand>
        <name>NADP(+)</name>
        <dbReference type="ChEBI" id="CHEBI:58349"/>
    </ligand>
</feature>
<feature type="domain" description="SDH C-terminal" evidence="9">
    <location>
        <begin position="239"/>
        <end position="268"/>
    </location>
</feature>
<keyword evidence="6 7" id="KW-0057">Aromatic amino acid biosynthesis</keyword>
<dbReference type="GO" id="GO:0004764">
    <property type="term" value="F:shikimate 3-dehydrogenase (NADP+) activity"/>
    <property type="evidence" value="ECO:0007669"/>
    <property type="project" value="UniProtKB-UniRule"/>
</dbReference>
<feature type="binding site" evidence="7">
    <location>
        <begin position="135"/>
        <end position="139"/>
    </location>
    <ligand>
        <name>NADP(+)</name>
        <dbReference type="ChEBI" id="CHEBI:58349"/>
    </ligand>
</feature>
<dbReference type="GO" id="GO:0005829">
    <property type="term" value="C:cytosol"/>
    <property type="evidence" value="ECO:0007669"/>
    <property type="project" value="TreeGrafter"/>
</dbReference>
<dbReference type="KEGG" id="erz:ER308_19280"/>
<evidence type="ECO:0000256" key="4">
    <source>
        <dbReference type="ARBA" id="ARBA00022857"/>
    </source>
</evidence>
<dbReference type="HAMAP" id="MF_00222">
    <property type="entry name" value="Shikimate_DH_AroE"/>
    <property type="match status" value="1"/>
</dbReference>
<comment type="pathway">
    <text evidence="1 7">Metabolic intermediate biosynthesis; chorismate biosynthesis; chorismate from D-erythrose 4-phosphate and phosphoenolpyruvate: step 4/7.</text>
</comment>
<keyword evidence="4 7" id="KW-0521">NADP</keyword>
<dbReference type="RefSeq" id="WP_131156492.1">
    <property type="nucleotide sequence ID" value="NZ_CP036402.1"/>
</dbReference>
<proteinExistence type="inferred from homology"/>
<feature type="domain" description="Shikimate dehydrogenase substrate binding N-terminal" evidence="8">
    <location>
        <begin position="11"/>
        <end position="93"/>
    </location>
</feature>
<sequence>MTTAATWLVALLGQPVGHSGSPAIHTAAFAAAGVDAAYLAFEVAPERLATAVSGLRALGALGANVTVPHKTAALALADAATEEAQLVGAANTLFWRTGSTGEAVLTADNTDAAGLERELRDDLGLVAGDTVVLFGSGGAARAAAVALGRVGARVEVSARRAEAAGEIAELAARAGAVPDEVGEPRCVINATPLGLAGESLPARFMTLGDGQIALDLVYGVSETPFLRAGAAGGATVRDGTGMLIEQAALAFERWIGSAPPRSAMRAALAT</sequence>